<protein>
    <submittedName>
        <fullName evidence="1">Uncharacterized protein</fullName>
    </submittedName>
</protein>
<sequence length="14" mass="1733">MPLSEWKQRNVLCE</sequence>
<reference evidence="1" key="2">
    <citation type="journal article" date="2015" name="Fish Shellfish Immunol.">
        <title>Early steps in the European eel (Anguilla anguilla)-Vibrio vulnificus interaction in the gills: Role of the RtxA13 toxin.</title>
        <authorList>
            <person name="Callol A."/>
            <person name="Pajuelo D."/>
            <person name="Ebbesson L."/>
            <person name="Teles M."/>
            <person name="MacKenzie S."/>
            <person name="Amaro C."/>
        </authorList>
    </citation>
    <scope>NUCLEOTIDE SEQUENCE</scope>
</reference>
<accession>A0A0E9UXK4</accession>
<proteinExistence type="predicted"/>
<organism evidence="1">
    <name type="scientific">Anguilla anguilla</name>
    <name type="common">European freshwater eel</name>
    <name type="synonym">Muraena anguilla</name>
    <dbReference type="NCBI Taxonomy" id="7936"/>
    <lineage>
        <taxon>Eukaryota</taxon>
        <taxon>Metazoa</taxon>
        <taxon>Chordata</taxon>
        <taxon>Craniata</taxon>
        <taxon>Vertebrata</taxon>
        <taxon>Euteleostomi</taxon>
        <taxon>Actinopterygii</taxon>
        <taxon>Neopterygii</taxon>
        <taxon>Teleostei</taxon>
        <taxon>Anguilliformes</taxon>
        <taxon>Anguillidae</taxon>
        <taxon>Anguilla</taxon>
    </lineage>
</organism>
<evidence type="ECO:0000313" key="1">
    <source>
        <dbReference type="EMBL" id="JAH69910.1"/>
    </source>
</evidence>
<name>A0A0E9UXK4_ANGAN</name>
<reference evidence="1" key="1">
    <citation type="submission" date="2014-11" db="EMBL/GenBank/DDBJ databases">
        <authorList>
            <person name="Amaro Gonzalez C."/>
        </authorList>
    </citation>
    <scope>NUCLEOTIDE SEQUENCE</scope>
</reference>
<dbReference type="EMBL" id="GBXM01038667">
    <property type="protein sequence ID" value="JAH69910.1"/>
    <property type="molecule type" value="Transcribed_RNA"/>
</dbReference>